<gene>
    <name evidence="1" type="ORF">JTE90_012042</name>
</gene>
<accession>A0AAV6TQY9</accession>
<proteinExistence type="predicted"/>
<evidence type="ECO:0000313" key="1">
    <source>
        <dbReference type="EMBL" id="KAG8173938.1"/>
    </source>
</evidence>
<comment type="caution">
    <text evidence="1">The sequence shown here is derived from an EMBL/GenBank/DDBJ whole genome shotgun (WGS) entry which is preliminary data.</text>
</comment>
<sequence length="104" mass="11868">MKYHVLLTMNKKEEMSTLKDMNYEGNLSVEVSVILAGESLIGRSSAPQHMMLRNVLLNFSPNTTKWTLELKATSRFVTMVSNLFVQFEQLQDVAQKRKVATTQT</sequence>
<dbReference type="EMBL" id="JAFNEN010001414">
    <property type="protein sequence ID" value="KAG8173938.1"/>
    <property type="molecule type" value="Genomic_DNA"/>
</dbReference>
<dbReference type="AlphaFoldDB" id="A0AAV6TQY9"/>
<evidence type="ECO:0000313" key="2">
    <source>
        <dbReference type="Proteomes" id="UP000827092"/>
    </source>
</evidence>
<name>A0AAV6TQY9_9ARAC</name>
<organism evidence="1 2">
    <name type="scientific">Oedothorax gibbosus</name>
    <dbReference type="NCBI Taxonomy" id="931172"/>
    <lineage>
        <taxon>Eukaryota</taxon>
        <taxon>Metazoa</taxon>
        <taxon>Ecdysozoa</taxon>
        <taxon>Arthropoda</taxon>
        <taxon>Chelicerata</taxon>
        <taxon>Arachnida</taxon>
        <taxon>Araneae</taxon>
        <taxon>Araneomorphae</taxon>
        <taxon>Entelegynae</taxon>
        <taxon>Araneoidea</taxon>
        <taxon>Linyphiidae</taxon>
        <taxon>Erigoninae</taxon>
        <taxon>Oedothorax</taxon>
    </lineage>
</organism>
<dbReference type="Proteomes" id="UP000827092">
    <property type="component" value="Unassembled WGS sequence"/>
</dbReference>
<protein>
    <submittedName>
        <fullName evidence="1">Uncharacterized protein</fullName>
    </submittedName>
</protein>
<reference evidence="1 2" key="1">
    <citation type="journal article" date="2022" name="Nat. Ecol. Evol.">
        <title>A masculinizing supergene underlies an exaggerated male reproductive morph in a spider.</title>
        <authorList>
            <person name="Hendrickx F."/>
            <person name="De Corte Z."/>
            <person name="Sonet G."/>
            <person name="Van Belleghem S.M."/>
            <person name="Kostlbacher S."/>
            <person name="Vangestel C."/>
        </authorList>
    </citation>
    <scope>NUCLEOTIDE SEQUENCE [LARGE SCALE GENOMIC DNA]</scope>
    <source>
        <strain evidence="1">W744_W776</strain>
    </source>
</reference>
<keyword evidence="2" id="KW-1185">Reference proteome</keyword>